<sequence>MGDASQKIRRNAGMIPTVALCSQNVVSYLLNNEQLYKYLLVPSRENLALMSIQPKLVRPELLRVGYIESLNLEIYAYDGVYEGDDGNLAQYIPDDHMIIGVPGRGKRLFGAVTQLEDDKQFRTYEGAYIPKVTGNTESDTTTLAMSSRCVVCPEFLDDWATLKVK</sequence>
<dbReference type="AlphaFoldDB" id="R6I6W5"/>
<gene>
    <name evidence="1" type="ORF">BN533_01001</name>
</gene>
<reference evidence="1" key="1">
    <citation type="submission" date="2012-11" db="EMBL/GenBank/DDBJ databases">
        <title>Dependencies among metagenomic species, viruses, plasmids and units of genetic variation.</title>
        <authorList>
            <person name="Nielsen H.B."/>
            <person name="Almeida M."/>
            <person name="Juncker A.S."/>
            <person name="Rasmussen S."/>
            <person name="Li J."/>
            <person name="Sunagawa S."/>
            <person name="Plichta D."/>
            <person name="Gautier L."/>
            <person name="Le Chatelier E."/>
            <person name="Peletier E."/>
            <person name="Bonde I."/>
            <person name="Nielsen T."/>
            <person name="Manichanh C."/>
            <person name="Arumugam M."/>
            <person name="Batto J."/>
            <person name="Santos M.B.Q.D."/>
            <person name="Blom N."/>
            <person name="Borruel N."/>
            <person name="Burgdorf K.S."/>
            <person name="Boumezbeur F."/>
            <person name="Casellas F."/>
            <person name="Dore J."/>
            <person name="Guarner F."/>
            <person name="Hansen T."/>
            <person name="Hildebrand F."/>
            <person name="Kaas R.S."/>
            <person name="Kennedy S."/>
            <person name="Kristiansen K."/>
            <person name="Kultima J.R."/>
            <person name="Leonard P."/>
            <person name="Levenez F."/>
            <person name="Lund O."/>
            <person name="Moumen B."/>
            <person name="Le Paslier D."/>
            <person name="Pons N."/>
            <person name="Pedersen O."/>
            <person name="Prifti E."/>
            <person name="Qin J."/>
            <person name="Raes J."/>
            <person name="Tap J."/>
            <person name="Tims S."/>
            <person name="Ussery D.W."/>
            <person name="Yamada T."/>
            <person name="MetaHit consortium"/>
            <person name="Renault P."/>
            <person name="Sicheritz-Ponten T."/>
            <person name="Bork P."/>
            <person name="Wang J."/>
            <person name="Brunak S."/>
            <person name="Ehrlich S.D."/>
        </authorList>
    </citation>
    <scope>NUCLEOTIDE SEQUENCE [LARGE SCALE GENOMIC DNA]</scope>
</reference>
<comment type="caution">
    <text evidence="1">The sequence shown here is derived from an EMBL/GenBank/DDBJ whole genome shotgun (WGS) entry which is preliminary data.</text>
</comment>
<protein>
    <submittedName>
        <fullName evidence="1">Phage major capsid protein E</fullName>
    </submittedName>
</protein>
<name>R6I6W5_9FIRM</name>
<dbReference type="STRING" id="1262914.BN533_01001"/>
<proteinExistence type="predicted"/>
<dbReference type="InterPro" id="IPR053738">
    <property type="entry name" value="Lambda_capsid_assembly"/>
</dbReference>
<dbReference type="Gene3D" id="3.90.1690.10">
    <property type="entry name" value="phage-related protein like domain"/>
    <property type="match status" value="1"/>
</dbReference>
<dbReference type="InterPro" id="IPR005564">
    <property type="entry name" value="Major_capsid_GpE"/>
</dbReference>
<evidence type="ECO:0000313" key="1">
    <source>
        <dbReference type="EMBL" id="CDB45928.1"/>
    </source>
</evidence>
<dbReference type="EMBL" id="CBDS010000067">
    <property type="protein sequence ID" value="CDB45928.1"/>
    <property type="molecule type" value="Genomic_DNA"/>
</dbReference>
<organism evidence="1">
    <name type="scientific">Phascolarctobacterium faecium</name>
    <dbReference type="NCBI Taxonomy" id="33025"/>
    <lineage>
        <taxon>Bacteria</taxon>
        <taxon>Bacillati</taxon>
        <taxon>Bacillota</taxon>
        <taxon>Negativicutes</taxon>
        <taxon>Acidaminococcales</taxon>
        <taxon>Acidaminococcaceae</taxon>
        <taxon>Phascolarctobacterium</taxon>
    </lineage>
</organism>
<dbReference type="Pfam" id="PF03864">
    <property type="entry name" value="Phage_cap_E"/>
    <property type="match status" value="1"/>
</dbReference>
<accession>R6I6W5</accession>
<dbReference type="eggNOG" id="ENOG502Z8WK">
    <property type="taxonomic scope" value="Bacteria"/>
</dbReference>
<dbReference type="HOGENOM" id="CLU_1609274_0_0_9"/>